<name>A0A5B9QP18_9BACT</name>
<dbReference type="RefSeq" id="WP_068133247.1">
    <property type="nucleotide sequence ID" value="NZ_CP042914.1"/>
</dbReference>
<dbReference type="InterPro" id="IPR015797">
    <property type="entry name" value="NUDIX_hydrolase-like_dom_sf"/>
</dbReference>
<protein>
    <submittedName>
        <fullName evidence="3">Bifunctional nicotinamide mononucleotide adenylyltransferase/ADP-ribose pyrophosphatase</fullName>
    </submittedName>
</protein>
<dbReference type="KEGG" id="rul:UC8_16380"/>
<evidence type="ECO:0000259" key="1">
    <source>
        <dbReference type="Pfam" id="PF00293"/>
    </source>
</evidence>
<keyword evidence="3" id="KW-0808">Transferase</keyword>
<sequence length="257" mass="28362">MAKKPFTTASTTDEQAFLAGYDASQFPHPSLTVDVALVTADGGKLKAVLVQREQHPARGKWALPGTFVGIRESLDEAAQRALQTKVGISRIFLEQLYTFGQPDRDPRTRVVSVAYYALVDPGKLTKGFAADQRTQLIELSAKGTGKGQAAGPVHGLDEQGKRLPLAFDHGDILGMVVERLRGKLDYAPIGFELLPKKFTLRQLQDIHETILGRKLNKDSFRRRLIASGRIAATGEHEQAVGHRPAELYRFKGTQQRH</sequence>
<dbReference type="EMBL" id="CP042914">
    <property type="protein sequence ID" value="QEG39642.1"/>
    <property type="molecule type" value="Genomic_DNA"/>
</dbReference>
<dbReference type="Pfam" id="PF00293">
    <property type="entry name" value="NUDIX"/>
    <property type="match status" value="1"/>
</dbReference>
<organism evidence="3 4">
    <name type="scientific">Roseimaritima ulvae</name>
    <dbReference type="NCBI Taxonomy" id="980254"/>
    <lineage>
        <taxon>Bacteria</taxon>
        <taxon>Pseudomonadati</taxon>
        <taxon>Planctomycetota</taxon>
        <taxon>Planctomycetia</taxon>
        <taxon>Pirellulales</taxon>
        <taxon>Pirellulaceae</taxon>
        <taxon>Roseimaritima</taxon>
    </lineage>
</organism>
<reference evidence="3 4" key="1">
    <citation type="submission" date="2019-08" db="EMBL/GenBank/DDBJ databases">
        <title>Deep-cultivation of Planctomycetes and their phenomic and genomic characterization uncovers novel biology.</title>
        <authorList>
            <person name="Wiegand S."/>
            <person name="Jogler M."/>
            <person name="Boedeker C."/>
            <person name="Pinto D."/>
            <person name="Vollmers J."/>
            <person name="Rivas-Marin E."/>
            <person name="Kohn T."/>
            <person name="Peeters S.H."/>
            <person name="Heuer A."/>
            <person name="Rast P."/>
            <person name="Oberbeckmann S."/>
            <person name="Bunk B."/>
            <person name="Jeske O."/>
            <person name="Meyerdierks A."/>
            <person name="Storesund J.E."/>
            <person name="Kallscheuer N."/>
            <person name="Luecker S."/>
            <person name="Lage O.M."/>
            <person name="Pohl T."/>
            <person name="Merkel B.J."/>
            <person name="Hornburger P."/>
            <person name="Mueller R.-W."/>
            <person name="Bruemmer F."/>
            <person name="Labrenz M."/>
            <person name="Spormann A.M."/>
            <person name="Op den Camp H."/>
            <person name="Overmann J."/>
            <person name="Amann R."/>
            <person name="Jetten M.S.M."/>
            <person name="Mascher T."/>
            <person name="Medema M.H."/>
            <person name="Devos D.P."/>
            <person name="Kaster A.-K."/>
            <person name="Ovreas L."/>
            <person name="Rohde M."/>
            <person name="Galperin M.Y."/>
            <person name="Jogler C."/>
        </authorList>
    </citation>
    <scope>NUCLEOTIDE SEQUENCE [LARGE SCALE GENOMIC DNA]</scope>
    <source>
        <strain evidence="3 4">UC8</strain>
    </source>
</reference>
<dbReference type="Proteomes" id="UP000325286">
    <property type="component" value="Chromosome"/>
</dbReference>
<dbReference type="GO" id="GO:0016779">
    <property type="term" value="F:nucleotidyltransferase activity"/>
    <property type="evidence" value="ECO:0007669"/>
    <property type="project" value="UniProtKB-KW"/>
</dbReference>
<evidence type="ECO:0000259" key="2">
    <source>
        <dbReference type="Pfam" id="PF21906"/>
    </source>
</evidence>
<dbReference type="InterPro" id="IPR054105">
    <property type="entry name" value="WHD_NrtR"/>
</dbReference>
<dbReference type="PANTHER" id="PTHR43736">
    <property type="entry name" value="ADP-RIBOSE PYROPHOSPHATASE"/>
    <property type="match status" value="1"/>
</dbReference>
<dbReference type="InterPro" id="IPR036390">
    <property type="entry name" value="WH_DNA-bd_sf"/>
</dbReference>
<dbReference type="Gene3D" id="1.10.10.10">
    <property type="entry name" value="Winged helix-like DNA-binding domain superfamily/Winged helix DNA-binding domain"/>
    <property type="match status" value="1"/>
</dbReference>
<dbReference type="Gene3D" id="3.90.79.10">
    <property type="entry name" value="Nucleoside Triphosphate Pyrophosphohydrolase"/>
    <property type="match status" value="1"/>
</dbReference>
<proteinExistence type="predicted"/>
<keyword evidence="3" id="KW-0548">Nucleotidyltransferase</keyword>
<dbReference type="CDD" id="cd18873">
    <property type="entry name" value="NUDIX_NadM_like"/>
    <property type="match status" value="1"/>
</dbReference>
<dbReference type="Pfam" id="PF21906">
    <property type="entry name" value="WHD_NrtR"/>
    <property type="match status" value="1"/>
</dbReference>
<dbReference type="InterPro" id="IPR000086">
    <property type="entry name" value="NUDIX_hydrolase_dom"/>
</dbReference>
<gene>
    <name evidence="3" type="ORF">UC8_16380</name>
</gene>
<feature type="domain" description="NrtR DNA-binding winged helix" evidence="2">
    <location>
        <begin position="190"/>
        <end position="250"/>
    </location>
</feature>
<dbReference type="InterPro" id="IPR036388">
    <property type="entry name" value="WH-like_DNA-bd_sf"/>
</dbReference>
<evidence type="ECO:0000313" key="3">
    <source>
        <dbReference type="EMBL" id="QEG39642.1"/>
    </source>
</evidence>
<dbReference type="OrthoDB" id="9786141at2"/>
<dbReference type="PANTHER" id="PTHR43736:SF4">
    <property type="entry name" value="SLR1690 PROTEIN"/>
    <property type="match status" value="1"/>
</dbReference>
<dbReference type="SUPFAM" id="SSF55811">
    <property type="entry name" value="Nudix"/>
    <property type="match status" value="1"/>
</dbReference>
<dbReference type="SUPFAM" id="SSF46785">
    <property type="entry name" value="Winged helix' DNA-binding domain"/>
    <property type="match status" value="1"/>
</dbReference>
<evidence type="ECO:0000313" key="4">
    <source>
        <dbReference type="Proteomes" id="UP000325286"/>
    </source>
</evidence>
<keyword evidence="4" id="KW-1185">Reference proteome</keyword>
<dbReference type="AlphaFoldDB" id="A0A5B9QP18"/>
<accession>A0A5B9QP18</accession>
<feature type="domain" description="Nudix hydrolase" evidence="1">
    <location>
        <begin position="32"/>
        <end position="124"/>
    </location>
</feature>